<proteinExistence type="predicted"/>
<evidence type="ECO:0000256" key="1">
    <source>
        <dbReference type="SAM" id="MobiDB-lite"/>
    </source>
</evidence>
<dbReference type="Proteomes" id="UP000075880">
    <property type="component" value="Unassembled WGS sequence"/>
</dbReference>
<organism evidence="2 3">
    <name type="scientific">Anopheles atroparvus</name>
    <name type="common">European mosquito</name>
    <dbReference type="NCBI Taxonomy" id="41427"/>
    <lineage>
        <taxon>Eukaryota</taxon>
        <taxon>Metazoa</taxon>
        <taxon>Ecdysozoa</taxon>
        <taxon>Arthropoda</taxon>
        <taxon>Hexapoda</taxon>
        <taxon>Insecta</taxon>
        <taxon>Pterygota</taxon>
        <taxon>Neoptera</taxon>
        <taxon>Endopterygota</taxon>
        <taxon>Diptera</taxon>
        <taxon>Nematocera</taxon>
        <taxon>Culicoidea</taxon>
        <taxon>Culicidae</taxon>
        <taxon>Anophelinae</taxon>
        <taxon>Anopheles</taxon>
    </lineage>
</organism>
<feature type="compositionally biased region" description="Basic and acidic residues" evidence="1">
    <location>
        <begin position="26"/>
        <end position="42"/>
    </location>
</feature>
<reference evidence="2" key="1">
    <citation type="submission" date="2024-04" db="UniProtKB">
        <authorList>
            <consortium name="EnsemblMetazoa"/>
        </authorList>
    </citation>
    <scope>IDENTIFICATION</scope>
    <source>
        <strain evidence="2">EBRO</strain>
    </source>
</reference>
<evidence type="ECO:0000313" key="3">
    <source>
        <dbReference type="Proteomes" id="UP000075880"/>
    </source>
</evidence>
<accession>A0AAG5DNJ4</accession>
<keyword evidence="3" id="KW-1185">Reference proteome</keyword>
<sequence>MSVPSMTTSNDETTGRAYTQHQLRTAIERPAEPCPEEKATRP</sequence>
<feature type="region of interest" description="Disordered" evidence="1">
    <location>
        <begin position="1"/>
        <end position="42"/>
    </location>
</feature>
<feature type="compositionally biased region" description="Polar residues" evidence="1">
    <location>
        <begin position="1"/>
        <end position="23"/>
    </location>
</feature>
<name>A0AAG5DNJ4_ANOAO</name>
<protein>
    <submittedName>
        <fullName evidence="2">Uncharacterized protein</fullName>
    </submittedName>
</protein>
<evidence type="ECO:0000313" key="2">
    <source>
        <dbReference type="EnsemblMetazoa" id="ENSAATROPP012259"/>
    </source>
</evidence>
<dbReference type="EnsemblMetazoa" id="ENSAATROPT013472">
    <property type="protein sequence ID" value="ENSAATROPP012259"/>
    <property type="gene ID" value="ENSAATROPG010941"/>
</dbReference>
<dbReference type="AlphaFoldDB" id="A0AAG5DNJ4"/>